<evidence type="ECO:0000256" key="12">
    <source>
        <dbReference type="ARBA" id="ARBA00022946"/>
    </source>
</evidence>
<dbReference type="AlphaFoldDB" id="A0A8W8KZ01"/>
<keyword evidence="14" id="KW-0472">Membrane</keyword>
<evidence type="ECO:0000256" key="7">
    <source>
        <dbReference type="ARBA" id="ARBA00022692"/>
    </source>
</evidence>
<proteinExistence type="inferred from homology"/>
<feature type="domain" description="MYND-type" evidence="19">
    <location>
        <begin position="66"/>
        <end position="105"/>
    </location>
</feature>
<evidence type="ECO:0000256" key="16">
    <source>
        <dbReference type="ARBA" id="ARBA00039024"/>
    </source>
</evidence>
<comment type="subcellular location">
    <subcellularLocation>
        <location evidence="1">Membrane</location>
        <topology evidence="1">Multi-pass membrane protein</topology>
    </subcellularLocation>
    <subcellularLocation>
        <location evidence="2">Plastid</location>
        <location evidence="2">Chloroplast</location>
    </subcellularLocation>
</comment>
<comment type="pathway">
    <text evidence="15">Cofactor biosynthesis; tocopherol biosynthesis.</text>
</comment>
<dbReference type="PROSITE" id="PS01360">
    <property type="entry name" value="ZF_MYND_1"/>
    <property type="match status" value="2"/>
</dbReference>
<evidence type="ECO:0000256" key="1">
    <source>
        <dbReference type="ARBA" id="ARBA00004141"/>
    </source>
</evidence>
<comment type="catalytic activity">
    <reaction evidence="17">
        <text>phytol + CTP = phytyl phosphate + CDP + H(+)</text>
        <dbReference type="Rhea" id="RHEA:38055"/>
        <dbReference type="ChEBI" id="CHEBI:15378"/>
        <dbReference type="ChEBI" id="CHEBI:17327"/>
        <dbReference type="ChEBI" id="CHEBI:37563"/>
        <dbReference type="ChEBI" id="CHEBI:58069"/>
        <dbReference type="ChEBI" id="CHEBI:75483"/>
        <dbReference type="EC" id="2.7.1.182"/>
    </reaction>
</comment>
<dbReference type="Proteomes" id="UP000005408">
    <property type="component" value="Unassembled WGS sequence"/>
</dbReference>
<keyword evidence="13" id="KW-1133">Transmembrane helix</keyword>
<dbReference type="InterPro" id="IPR039606">
    <property type="entry name" value="Phytol/farnesol_kinase"/>
</dbReference>
<keyword evidence="9 18" id="KW-0863">Zinc-finger</keyword>
<protein>
    <recommendedName>
        <fullName evidence="16">phytol kinase</fullName>
        <ecNumber evidence="16">2.7.1.182</ecNumber>
    </recommendedName>
</protein>
<feature type="domain" description="MYND-type" evidence="19">
    <location>
        <begin position="9"/>
        <end position="48"/>
    </location>
</feature>
<evidence type="ECO:0000256" key="4">
    <source>
        <dbReference type="ARBA" id="ARBA00022528"/>
    </source>
</evidence>
<keyword evidence="5" id="KW-0934">Plastid</keyword>
<dbReference type="GO" id="GO:0008270">
    <property type="term" value="F:zinc ion binding"/>
    <property type="evidence" value="ECO:0007669"/>
    <property type="project" value="UniProtKB-KW"/>
</dbReference>
<dbReference type="SUPFAM" id="SSF144232">
    <property type="entry name" value="HIT/MYND zinc finger-like"/>
    <property type="match status" value="2"/>
</dbReference>
<dbReference type="PANTHER" id="PTHR32523:SF8">
    <property type="entry name" value="DOLICHOL KINASE"/>
    <property type="match status" value="1"/>
</dbReference>
<keyword evidence="10" id="KW-0418">Kinase</keyword>
<dbReference type="EC" id="2.7.1.182" evidence="16"/>
<organism evidence="20 21">
    <name type="scientific">Magallana gigas</name>
    <name type="common">Pacific oyster</name>
    <name type="synonym">Crassostrea gigas</name>
    <dbReference type="NCBI Taxonomy" id="29159"/>
    <lineage>
        <taxon>Eukaryota</taxon>
        <taxon>Metazoa</taxon>
        <taxon>Spiralia</taxon>
        <taxon>Lophotrochozoa</taxon>
        <taxon>Mollusca</taxon>
        <taxon>Bivalvia</taxon>
        <taxon>Autobranchia</taxon>
        <taxon>Pteriomorphia</taxon>
        <taxon>Ostreida</taxon>
        <taxon>Ostreoidea</taxon>
        <taxon>Ostreidae</taxon>
        <taxon>Magallana</taxon>
    </lineage>
</organism>
<keyword evidence="11" id="KW-0862">Zinc</keyword>
<dbReference type="PANTHER" id="PTHR32523">
    <property type="entry name" value="PHYTOL KINASE 1, CHLOROPLASTIC"/>
    <property type="match status" value="1"/>
</dbReference>
<name>A0A8W8KZ01_MAGGI</name>
<dbReference type="EnsemblMetazoa" id="G25656.1">
    <property type="protein sequence ID" value="G25656.1:cds"/>
    <property type="gene ID" value="G25656"/>
</dbReference>
<evidence type="ECO:0000256" key="5">
    <source>
        <dbReference type="ARBA" id="ARBA00022640"/>
    </source>
</evidence>
<evidence type="ECO:0000256" key="9">
    <source>
        <dbReference type="ARBA" id="ARBA00022771"/>
    </source>
</evidence>
<evidence type="ECO:0000256" key="2">
    <source>
        <dbReference type="ARBA" id="ARBA00004229"/>
    </source>
</evidence>
<evidence type="ECO:0000313" key="21">
    <source>
        <dbReference type="Proteomes" id="UP000005408"/>
    </source>
</evidence>
<keyword evidence="6" id="KW-0808">Transferase</keyword>
<accession>A0A8W8KZ01</accession>
<dbReference type="GO" id="GO:0016020">
    <property type="term" value="C:membrane"/>
    <property type="evidence" value="ECO:0007669"/>
    <property type="project" value="UniProtKB-SubCell"/>
</dbReference>
<evidence type="ECO:0000256" key="8">
    <source>
        <dbReference type="ARBA" id="ARBA00022723"/>
    </source>
</evidence>
<evidence type="ECO:0000256" key="3">
    <source>
        <dbReference type="ARBA" id="ARBA00010794"/>
    </source>
</evidence>
<evidence type="ECO:0000256" key="11">
    <source>
        <dbReference type="ARBA" id="ARBA00022833"/>
    </source>
</evidence>
<dbReference type="GO" id="GO:0010276">
    <property type="term" value="F:phytol kinase activity"/>
    <property type="evidence" value="ECO:0007669"/>
    <property type="project" value="UniProtKB-EC"/>
</dbReference>
<evidence type="ECO:0000259" key="19">
    <source>
        <dbReference type="PROSITE" id="PS50865"/>
    </source>
</evidence>
<evidence type="ECO:0000256" key="17">
    <source>
        <dbReference type="ARBA" id="ARBA00048889"/>
    </source>
</evidence>
<evidence type="ECO:0000256" key="15">
    <source>
        <dbReference type="ARBA" id="ARBA00024015"/>
    </source>
</evidence>
<keyword evidence="7" id="KW-0812">Transmembrane</keyword>
<sequence>MNADITGGCSFCGQRPTDLLRCSRCKEVCYCSKDCQKGHWREGHREHCVAVNNQVLSMGENQGNICSFCGEEAPDSLKCGRCKEVYYCSKDCQREHWKEGHREQCKEEHAYHNRAIILPQLMLCVGSAA</sequence>
<evidence type="ECO:0000256" key="6">
    <source>
        <dbReference type="ARBA" id="ARBA00022679"/>
    </source>
</evidence>
<evidence type="ECO:0000256" key="14">
    <source>
        <dbReference type="ARBA" id="ARBA00023136"/>
    </source>
</evidence>
<reference evidence="20" key="1">
    <citation type="submission" date="2022-08" db="UniProtKB">
        <authorList>
            <consortium name="EnsemblMetazoa"/>
        </authorList>
    </citation>
    <scope>IDENTIFICATION</scope>
    <source>
        <strain evidence="20">05x7-T-G4-1.051#20</strain>
    </source>
</reference>
<keyword evidence="8" id="KW-0479">Metal-binding</keyword>
<evidence type="ECO:0000256" key="10">
    <source>
        <dbReference type="ARBA" id="ARBA00022777"/>
    </source>
</evidence>
<dbReference type="Pfam" id="PF01753">
    <property type="entry name" value="zf-MYND"/>
    <property type="match status" value="2"/>
</dbReference>
<dbReference type="InterPro" id="IPR002893">
    <property type="entry name" value="Znf_MYND"/>
</dbReference>
<evidence type="ECO:0000313" key="20">
    <source>
        <dbReference type="EnsemblMetazoa" id="G25656.1:cds"/>
    </source>
</evidence>
<keyword evidence="4" id="KW-0150">Chloroplast</keyword>
<dbReference type="PROSITE" id="PS50865">
    <property type="entry name" value="ZF_MYND_2"/>
    <property type="match status" value="2"/>
</dbReference>
<keyword evidence="21" id="KW-1185">Reference proteome</keyword>
<comment type="similarity">
    <text evidence="3">Belongs to the polyprenol kinase family.</text>
</comment>
<evidence type="ECO:0000256" key="13">
    <source>
        <dbReference type="ARBA" id="ARBA00022989"/>
    </source>
</evidence>
<evidence type="ECO:0000256" key="18">
    <source>
        <dbReference type="PROSITE-ProRule" id="PRU00134"/>
    </source>
</evidence>
<dbReference type="Gene3D" id="6.10.140.2220">
    <property type="match status" value="2"/>
</dbReference>
<keyword evidence="12" id="KW-0809">Transit peptide</keyword>